<keyword evidence="3" id="KW-0963">Cytoplasm</keyword>
<dbReference type="KEGG" id="pmrn:116955079"/>
<feature type="compositionally biased region" description="Gly residues" evidence="5">
    <location>
        <begin position="463"/>
        <end position="473"/>
    </location>
</feature>
<dbReference type="InterPro" id="IPR008936">
    <property type="entry name" value="Rho_GTPase_activation_prot"/>
</dbReference>
<evidence type="ECO:0000259" key="7">
    <source>
        <dbReference type="PROSITE" id="PS51021"/>
    </source>
</evidence>
<dbReference type="PANTHER" id="PTHR14130:SF14">
    <property type="entry name" value="RHO GTPASE-ACTIVATING PROTEIN 92B"/>
    <property type="match status" value="1"/>
</dbReference>
<evidence type="ECO:0000256" key="1">
    <source>
        <dbReference type="ARBA" id="ARBA00004514"/>
    </source>
</evidence>
<dbReference type="FunFam" id="1.20.1270.60:FF:000053">
    <property type="entry name" value="SH3 domain-binding protein 1"/>
    <property type="match status" value="1"/>
</dbReference>
<evidence type="ECO:0000256" key="2">
    <source>
        <dbReference type="ARBA" id="ARBA00022468"/>
    </source>
</evidence>
<dbReference type="RefSeq" id="XP_032831932.1">
    <property type="nucleotide sequence ID" value="XM_032976041.1"/>
</dbReference>
<dbReference type="GO" id="GO:0032956">
    <property type="term" value="P:regulation of actin cytoskeleton organization"/>
    <property type="evidence" value="ECO:0007669"/>
    <property type="project" value="TreeGrafter"/>
</dbReference>
<evidence type="ECO:0000313" key="9">
    <source>
        <dbReference type="RefSeq" id="XP_032831932.1"/>
    </source>
</evidence>
<name>A0AAJ7UBU5_PETMA</name>
<dbReference type="GO" id="GO:0005096">
    <property type="term" value="F:GTPase activator activity"/>
    <property type="evidence" value="ECO:0007669"/>
    <property type="project" value="UniProtKB-KW"/>
</dbReference>
<sequence>MMKKQLNRMRLRANQTMFRTEKTEVLSDELLKVEKRLESLKMVFNHAHKKLSGCLHGTPGLELDKRLKRVPVAVLAVDLSDSYRTLEDMPFGKVLQQCGEAQLNLAMEVCNMETNVETNVLEPINLLAEEHIPNIQKQRKHLSKMVLDMEGAKSRYQQASKVLQGNVGAMTPSKLEALREEMEEEENKVEIMKDQYATELYQFVAKEKGFADYFVKLLETQADFHKRSLAVIETLLPKITAEREHCVRPCYGQPLEEHLQLSRRDIAFPIEACVVALMDTGLQEEGLFRIAAANSKLKKLKASLDCCIVESDFSPDPHAIAGALKSYIRELPEPLMTFHLFTDWSKAFSMPDQQERLQALWSVCDLLPKENKANFRYLMKFLARLAEQQEFNKMTPSNIAIVLGPNLLWAPTSSSVDAMSSVSIQVVGIVEMMLQYSEWFFPDEVEFDQTGIFAAASQLPAEGPGGAPAGGGHLLAPGVNGERRGGGAEGSRARPLSVATDNDLARELHKKDGATRPKEPGSFYRAVTTVRKQNHVVGVMGGAGGGGEGGSSHAALSCPNTPSLCTAPSTPPVVVDKSALKLPQVSPTFGRKSGQGSVNPQHKAKKPAPAPPKAVASLVQGTQAGLSEMGSAPGGSETGGPGAEDTPPGTPPRAGTHSRSASQSSVLSSSSSPSPSASLRNAAAAAAPAADAGGGGAPHGAAAASGKPPVPKPRARPAMPPPPQPPLGGLGGHAGETAQTDSSDDGLEEMSTGPASATEPPPLPTSDPPAEEDESTAL</sequence>
<evidence type="ECO:0000259" key="6">
    <source>
        <dbReference type="PROSITE" id="PS50238"/>
    </source>
</evidence>
<dbReference type="GeneID" id="116955079"/>
<feature type="compositionally biased region" description="Low complexity" evidence="5">
    <location>
        <begin position="658"/>
        <end position="691"/>
    </location>
</feature>
<feature type="domain" description="BAR" evidence="7">
    <location>
        <begin position="15"/>
        <end position="248"/>
    </location>
</feature>
<dbReference type="Gene3D" id="1.10.555.10">
    <property type="entry name" value="Rho GTPase activation protein"/>
    <property type="match status" value="1"/>
</dbReference>
<dbReference type="Pfam" id="PF00620">
    <property type="entry name" value="RhoGAP"/>
    <property type="match status" value="1"/>
</dbReference>
<organism evidence="8 9">
    <name type="scientific">Petromyzon marinus</name>
    <name type="common">Sea lamprey</name>
    <dbReference type="NCBI Taxonomy" id="7757"/>
    <lineage>
        <taxon>Eukaryota</taxon>
        <taxon>Metazoa</taxon>
        <taxon>Chordata</taxon>
        <taxon>Craniata</taxon>
        <taxon>Vertebrata</taxon>
        <taxon>Cyclostomata</taxon>
        <taxon>Hyperoartia</taxon>
        <taxon>Petromyzontiformes</taxon>
        <taxon>Petromyzontidae</taxon>
        <taxon>Petromyzon</taxon>
    </lineage>
</organism>
<protein>
    <submittedName>
        <fullName evidence="9">Rho GTPase-activating protein 44-like isoform X1</fullName>
    </submittedName>
</protein>
<reference evidence="9" key="1">
    <citation type="submission" date="2025-08" db="UniProtKB">
        <authorList>
            <consortium name="RefSeq"/>
        </authorList>
    </citation>
    <scope>IDENTIFICATION</scope>
    <source>
        <tissue evidence="9">Sperm</tissue>
    </source>
</reference>
<evidence type="ECO:0000256" key="4">
    <source>
        <dbReference type="ARBA" id="ARBA00022553"/>
    </source>
</evidence>
<dbReference type="SUPFAM" id="SSF103657">
    <property type="entry name" value="BAR/IMD domain-like"/>
    <property type="match status" value="1"/>
</dbReference>
<dbReference type="InterPro" id="IPR027267">
    <property type="entry name" value="AH/BAR_dom_sf"/>
</dbReference>
<dbReference type="SMART" id="SM00721">
    <property type="entry name" value="BAR"/>
    <property type="match status" value="1"/>
</dbReference>
<feature type="compositionally biased region" description="Pro residues" evidence="5">
    <location>
        <begin position="708"/>
        <end position="726"/>
    </location>
</feature>
<dbReference type="InterPro" id="IPR047165">
    <property type="entry name" value="RHG17/44/SH3BP1-like"/>
</dbReference>
<dbReference type="AlphaFoldDB" id="A0AAJ7UBU5"/>
<evidence type="ECO:0000256" key="5">
    <source>
        <dbReference type="SAM" id="MobiDB-lite"/>
    </source>
</evidence>
<dbReference type="SUPFAM" id="SSF48350">
    <property type="entry name" value="GTPase activation domain, GAP"/>
    <property type="match status" value="1"/>
</dbReference>
<dbReference type="Proteomes" id="UP001318040">
    <property type="component" value="Chromosome 58"/>
</dbReference>
<dbReference type="InterPro" id="IPR004148">
    <property type="entry name" value="BAR_dom"/>
</dbReference>
<feature type="domain" description="Rho-GAP" evidence="6">
    <location>
        <begin position="253"/>
        <end position="441"/>
    </location>
</feature>
<accession>A0AAJ7UBU5</accession>
<dbReference type="Pfam" id="PF03114">
    <property type="entry name" value="BAR"/>
    <property type="match status" value="1"/>
</dbReference>
<dbReference type="GO" id="GO:0007165">
    <property type="term" value="P:signal transduction"/>
    <property type="evidence" value="ECO:0007669"/>
    <property type="project" value="InterPro"/>
</dbReference>
<dbReference type="InterPro" id="IPR000198">
    <property type="entry name" value="RhoGAP_dom"/>
</dbReference>
<keyword evidence="2" id="KW-0343">GTPase activation</keyword>
<dbReference type="Gene3D" id="1.20.1270.60">
    <property type="entry name" value="Arfaptin homology (AH) domain/BAR domain"/>
    <property type="match status" value="1"/>
</dbReference>
<feature type="region of interest" description="Disordered" evidence="5">
    <location>
        <begin position="463"/>
        <end position="502"/>
    </location>
</feature>
<evidence type="ECO:0000256" key="3">
    <source>
        <dbReference type="ARBA" id="ARBA00022490"/>
    </source>
</evidence>
<dbReference type="FunFam" id="1.10.555.10:FF:000001">
    <property type="entry name" value="Rho GTPase activating protein 44"/>
    <property type="match status" value="1"/>
</dbReference>
<keyword evidence="4" id="KW-0597">Phosphoprotein</keyword>
<dbReference type="GO" id="GO:0005829">
    <property type="term" value="C:cytosol"/>
    <property type="evidence" value="ECO:0007669"/>
    <property type="project" value="UniProtKB-SubCell"/>
</dbReference>
<dbReference type="SMART" id="SM00324">
    <property type="entry name" value="RhoGAP"/>
    <property type="match status" value="1"/>
</dbReference>
<feature type="compositionally biased region" description="Acidic residues" evidence="5">
    <location>
        <begin position="769"/>
        <end position="778"/>
    </location>
</feature>
<feature type="region of interest" description="Disordered" evidence="5">
    <location>
        <begin position="585"/>
        <end position="778"/>
    </location>
</feature>
<evidence type="ECO:0000313" key="8">
    <source>
        <dbReference type="Proteomes" id="UP001318040"/>
    </source>
</evidence>
<feature type="compositionally biased region" description="Gly residues" evidence="5">
    <location>
        <begin position="632"/>
        <end position="642"/>
    </location>
</feature>
<dbReference type="GO" id="GO:0035020">
    <property type="term" value="P:regulation of Rac protein signal transduction"/>
    <property type="evidence" value="ECO:0007669"/>
    <property type="project" value="TreeGrafter"/>
</dbReference>
<proteinExistence type="predicted"/>
<gene>
    <name evidence="9" type="primary">LOC116955079</name>
</gene>
<dbReference type="PROSITE" id="PS51021">
    <property type="entry name" value="BAR"/>
    <property type="match status" value="1"/>
</dbReference>
<keyword evidence="8" id="KW-1185">Reference proteome</keyword>
<dbReference type="PROSITE" id="PS50238">
    <property type="entry name" value="RHOGAP"/>
    <property type="match status" value="1"/>
</dbReference>
<comment type="subcellular location">
    <subcellularLocation>
        <location evidence="1">Cytoplasm</location>
        <location evidence="1">Cytosol</location>
    </subcellularLocation>
</comment>
<dbReference type="PANTHER" id="PTHR14130">
    <property type="entry name" value="3BP-1 RELATED RHOGAP"/>
    <property type="match status" value="1"/>
</dbReference>